<evidence type="ECO:0000256" key="1">
    <source>
        <dbReference type="ARBA" id="ARBA00004184"/>
    </source>
</evidence>
<reference evidence="19 20" key="1">
    <citation type="journal article" date="2018" name="Genome Biol. Evol.">
        <title>Multiple Roots of Fruiting Body Formation in Amoebozoa.</title>
        <authorList>
            <person name="Hillmann F."/>
            <person name="Forbes G."/>
            <person name="Novohradska S."/>
            <person name="Ferling I."/>
            <person name="Riege K."/>
            <person name="Groth M."/>
            <person name="Westermann M."/>
            <person name="Marz M."/>
            <person name="Spaller T."/>
            <person name="Winckler T."/>
            <person name="Schaap P."/>
            <person name="Glockner G."/>
        </authorList>
    </citation>
    <scope>NUCLEOTIDE SEQUENCE [LARGE SCALE GENOMIC DNA]</scope>
    <source>
        <strain evidence="19 20">Jena</strain>
    </source>
</reference>
<evidence type="ECO:0000256" key="7">
    <source>
        <dbReference type="ARBA" id="ARBA00022771"/>
    </source>
</evidence>
<evidence type="ECO:0000256" key="9">
    <source>
        <dbReference type="ARBA" id="ARBA00022833"/>
    </source>
</evidence>
<feature type="domain" description="Myotubularin phosphatase" evidence="18">
    <location>
        <begin position="113"/>
        <end position="532"/>
    </location>
</feature>
<keyword evidence="7 14" id="KW-0863">Zinc-finger</keyword>
<dbReference type="PROSITE" id="PS50056">
    <property type="entry name" value="TYR_PHOSPHATASE_2"/>
    <property type="match status" value="1"/>
</dbReference>
<feature type="active site" description="Phosphocysteine intermediate" evidence="12">
    <location>
        <position position="323"/>
    </location>
</feature>
<feature type="domain" description="FYVE-type" evidence="17">
    <location>
        <begin position="712"/>
        <end position="772"/>
    </location>
</feature>
<dbReference type="Pfam" id="PF06602">
    <property type="entry name" value="Myotub-related"/>
    <property type="match status" value="1"/>
</dbReference>
<evidence type="ECO:0000256" key="3">
    <source>
        <dbReference type="ARBA" id="ARBA00007471"/>
    </source>
</evidence>
<comment type="subcellular location">
    <subcellularLocation>
        <location evidence="2">Cytoplasm</location>
    </subcellularLocation>
    <subcellularLocation>
        <location evidence="1">Endomembrane system</location>
        <topology evidence="1">Peripheral membrane protein</topology>
    </subcellularLocation>
</comment>
<dbReference type="GO" id="GO:0052629">
    <property type="term" value="F:phosphatidylinositol-3,5-bisphosphate 3-phosphatase activity"/>
    <property type="evidence" value="ECO:0007669"/>
    <property type="project" value="UniProtKB-EC"/>
</dbReference>
<dbReference type="EMBL" id="MDYQ01000037">
    <property type="protein sequence ID" value="PRP85929.1"/>
    <property type="molecule type" value="Genomic_DNA"/>
</dbReference>
<evidence type="ECO:0000256" key="4">
    <source>
        <dbReference type="ARBA" id="ARBA00012903"/>
    </source>
</evidence>
<comment type="similarity">
    <text evidence="3">Belongs to the protein-tyrosine phosphatase family. Non-receptor class myotubularin subfamily.</text>
</comment>
<keyword evidence="6" id="KW-0479">Metal-binding</keyword>
<dbReference type="InterPro" id="IPR010569">
    <property type="entry name" value="Myotubularin-like_Pase_dom"/>
</dbReference>
<dbReference type="InterPro" id="IPR013083">
    <property type="entry name" value="Znf_RING/FYVE/PHD"/>
</dbReference>
<evidence type="ECO:0000256" key="15">
    <source>
        <dbReference type="SAM" id="Coils"/>
    </source>
</evidence>
<evidence type="ECO:0000259" key="16">
    <source>
        <dbReference type="PROSITE" id="PS50056"/>
    </source>
</evidence>
<evidence type="ECO:0000256" key="6">
    <source>
        <dbReference type="ARBA" id="ARBA00022723"/>
    </source>
</evidence>
<dbReference type="GO" id="GO:0046856">
    <property type="term" value="P:phosphatidylinositol dephosphorylation"/>
    <property type="evidence" value="ECO:0007669"/>
    <property type="project" value="TreeGrafter"/>
</dbReference>
<evidence type="ECO:0000256" key="10">
    <source>
        <dbReference type="ARBA" id="ARBA00023136"/>
    </source>
</evidence>
<evidence type="ECO:0000259" key="17">
    <source>
        <dbReference type="PROSITE" id="PS50178"/>
    </source>
</evidence>
<dbReference type="InterPro" id="IPR030564">
    <property type="entry name" value="Myotubularin"/>
</dbReference>
<dbReference type="InterPro" id="IPR011011">
    <property type="entry name" value="Znf_FYVE_PHD"/>
</dbReference>
<dbReference type="GO" id="GO:0008270">
    <property type="term" value="F:zinc ion binding"/>
    <property type="evidence" value="ECO:0007669"/>
    <property type="project" value="UniProtKB-KW"/>
</dbReference>
<protein>
    <recommendedName>
        <fullName evidence="4">phosphatidylinositol-3,5-bisphosphate 3-phosphatase</fullName>
        <ecNumber evidence="4">3.1.3.95</ecNumber>
    </recommendedName>
    <alternativeName>
        <fullName evidence="11">Phosphatidylinositol-3,5-bisphosphate 3-phosphatase</fullName>
    </alternativeName>
</protein>
<dbReference type="InterPro" id="IPR016130">
    <property type="entry name" value="Tyr_Pase_AS"/>
</dbReference>
<name>A0A2P6NPP9_9EUKA</name>
<dbReference type="PROSITE" id="PS00383">
    <property type="entry name" value="TYR_PHOSPHATASE_1"/>
    <property type="match status" value="1"/>
</dbReference>
<feature type="coiled-coil region" evidence="15">
    <location>
        <begin position="580"/>
        <end position="607"/>
    </location>
</feature>
<evidence type="ECO:0000256" key="13">
    <source>
        <dbReference type="PIRSR" id="PIRSR630564-2"/>
    </source>
</evidence>
<dbReference type="SUPFAM" id="SSF52799">
    <property type="entry name" value="(Phosphotyrosine protein) phosphatases II"/>
    <property type="match status" value="1"/>
</dbReference>
<keyword evidence="15" id="KW-0175">Coiled coil</keyword>
<evidence type="ECO:0000256" key="2">
    <source>
        <dbReference type="ARBA" id="ARBA00004496"/>
    </source>
</evidence>
<dbReference type="PANTHER" id="PTHR10807">
    <property type="entry name" value="MYOTUBULARIN-RELATED"/>
    <property type="match status" value="1"/>
</dbReference>
<dbReference type="SUPFAM" id="SSF50729">
    <property type="entry name" value="PH domain-like"/>
    <property type="match status" value="1"/>
</dbReference>
<dbReference type="InterPro" id="IPR029021">
    <property type="entry name" value="Prot-tyrosine_phosphatase-like"/>
</dbReference>
<dbReference type="InParanoid" id="A0A2P6NPP9"/>
<evidence type="ECO:0000256" key="8">
    <source>
        <dbReference type="ARBA" id="ARBA00022801"/>
    </source>
</evidence>
<dbReference type="GO" id="GO:0004438">
    <property type="term" value="F:phosphatidylinositol-3-phosphate phosphatase activity"/>
    <property type="evidence" value="ECO:0007669"/>
    <property type="project" value="TreeGrafter"/>
</dbReference>
<dbReference type="Gene3D" id="3.30.40.10">
    <property type="entry name" value="Zinc/RING finger domain, C3HC4 (zinc finger)"/>
    <property type="match status" value="1"/>
</dbReference>
<dbReference type="AlphaFoldDB" id="A0A2P6NPP9"/>
<keyword evidence="8" id="KW-0378">Hydrolase</keyword>
<evidence type="ECO:0000256" key="11">
    <source>
        <dbReference type="ARBA" id="ARBA00032571"/>
    </source>
</evidence>
<organism evidence="19 20">
    <name type="scientific">Planoprotostelium fungivorum</name>
    <dbReference type="NCBI Taxonomy" id="1890364"/>
    <lineage>
        <taxon>Eukaryota</taxon>
        <taxon>Amoebozoa</taxon>
        <taxon>Evosea</taxon>
        <taxon>Variosea</taxon>
        <taxon>Cavosteliida</taxon>
        <taxon>Cavosteliaceae</taxon>
        <taxon>Planoprotostelium</taxon>
    </lineage>
</organism>
<sequence length="780" mass="89708">MQVSDITSVQIPGESRWRAGILLLTSFRFIFRIMPSQHTLQAPYPTILSMRKKSITTEYHELKLKLKDLRQIRFTFQGREADRIFAAMSSLMESADRVFAYKFKLGVSSHLEGTRVFDVAKEYIRMGLPNSEWKLTNVNSDYLLCPTYPRLLCVPDEMKTSELMAVSSFRAGGRIPVLVWKNPRGKTCLFRSSQPLTGLTWNRCAEDEKLISLLTRSSGSETLHILDVRPKKNAAANQLKGGGYEHQTNYVNCNVTWGGCANIHSLYDSWNKLYRLVNEQLQSTNWLTHLDNSGWLSHVQTSLEAVNSLMDSTEQGISVLVHCSDGWDRTPTVLSLAQICLDPFYRTTKGLVALIEKDWIAFGHRFEERSGLQRGHQSLIQQGGAKSKSTATNFSPVFAVTWYFRLFLDCLYQIMTQFPLHFEYNEKLLLNMTEALYSGQYGTFLRNCDRERRDAKDNIAENTVSFWTILLSNPSLYKNSLYHRSNSHRLKTQHETEAPEIAAYGQGYRDLDHEKLRPNTSSRHIQFWTSQYIRSWPLPDKLTAVRTIDARDNLSPEPVTTHYNETENSNRVFHLSTYLLDKKDETISMLHHRIAQLERQVENMRGSIIETPQQVASAMVMGLIDAACSEAQDEKKRRMRKNSASQTYETITSTIDSSATLSRIITQQRPQERMKARSFLRMSAPVTRRDRDVNYLGDSPNQREEPPAWVSDKIALCCKSCQQEFTTWRRKHHCRNCGCVFCNECCHKKKEIQRLGLLTPVRVCNHCFECISSSSTIQRA</sequence>
<feature type="domain" description="Tyrosine specific protein phosphatases" evidence="16">
    <location>
        <begin position="300"/>
        <end position="336"/>
    </location>
</feature>
<dbReference type="PROSITE" id="PS50178">
    <property type="entry name" value="ZF_FYVE"/>
    <property type="match status" value="1"/>
</dbReference>
<dbReference type="PROSITE" id="PS51339">
    <property type="entry name" value="PPASE_MYOTUBULARIN"/>
    <property type="match status" value="1"/>
</dbReference>
<dbReference type="InterPro" id="IPR000387">
    <property type="entry name" value="Tyr_Pase_dom"/>
</dbReference>
<dbReference type="GO" id="GO:0005737">
    <property type="term" value="C:cytoplasm"/>
    <property type="evidence" value="ECO:0007669"/>
    <property type="project" value="UniProtKB-SubCell"/>
</dbReference>
<comment type="caution">
    <text evidence="19">The sequence shown here is derived from an EMBL/GenBank/DDBJ whole genome shotgun (WGS) entry which is preliminary data.</text>
</comment>
<dbReference type="GO" id="GO:0012505">
    <property type="term" value="C:endomembrane system"/>
    <property type="evidence" value="ECO:0007669"/>
    <property type="project" value="UniProtKB-SubCell"/>
</dbReference>
<keyword evidence="9" id="KW-0862">Zinc</keyword>
<gene>
    <name evidence="19" type="ORF">PROFUN_06051</name>
</gene>
<evidence type="ECO:0000313" key="20">
    <source>
        <dbReference type="Proteomes" id="UP000241769"/>
    </source>
</evidence>
<proteinExistence type="inferred from homology"/>
<evidence type="ECO:0000313" key="19">
    <source>
        <dbReference type="EMBL" id="PRP85929.1"/>
    </source>
</evidence>
<keyword evidence="5" id="KW-0963">Cytoplasm</keyword>
<evidence type="ECO:0000256" key="14">
    <source>
        <dbReference type="PROSITE-ProRule" id="PRU00091"/>
    </source>
</evidence>
<feature type="binding site" evidence="13">
    <location>
        <begin position="323"/>
        <end position="329"/>
    </location>
    <ligand>
        <name>substrate</name>
    </ligand>
</feature>
<dbReference type="EC" id="3.1.3.95" evidence="4"/>
<accession>A0A2P6NPP9</accession>
<dbReference type="InterPro" id="IPR017455">
    <property type="entry name" value="Znf_FYVE-rel"/>
</dbReference>
<feature type="binding site" evidence="13">
    <location>
        <begin position="237"/>
        <end position="240"/>
    </location>
    <ligand>
        <name>substrate</name>
    </ligand>
</feature>
<keyword evidence="10" id="KW-0472">Membrane</keyword>
<feature type="binding site" evidence="13">
    <location>
        <begin position="262"/>
        <end position="263"/>
    </location>
    <ligand>
        <name>substrate</name>
    </ligand>
</feature>
<dbReference type="SUPFAM" id="SSF57903">
    <property type="entry name" value="FYVE/PHD zinc finger"/>
    <property type="match status" value="1"/>
</dbReference>
<dbReference type="Proteomes" id="UP000241769">
    <property type="component" value="Unassembled WGS sequence"/>
</dbReference>
<dbReference type="InterPro" id="IPR000306">
    <property type="entry name" value="Znf_FYVE"/>
</dbReference>
<dbReference type="STRING" id="1890364.A0A2P6NPP9"/>
<dbReference type="PANTHER" id="PTHR10807:SF8">
    <property type="entry name" value="PHOSPHATIDYLINOSITOL-3-PHOSPHATE PHOSPHATASE"/>
    <property type="match status" value="1"/>
</dbReference>
<dbReference type="OrthoDB" id="271628at2759"/>
<keyword evidence="20" id="KW-1185">Reference proteome</keyword>
<dbReference type="InterPro" id="IPR011993">
    <property type="entry name" value="PH-like_dom_sf"/>
</dbReference>
<evidence type="ECO:0000256" key="12">
    <source>
        <dbReference type="PIRSR" id="PIRSR630564-1"/>
    </source>
</evidence>
<evidence type="ECO:0000256" key="5">
    <source>
        <dbReference type="ARBA" id="ARBA00022490"/>
    </source>
</evidence>
<dbReference type="SMART" id="SM00064">
    <property type="entry name" value="FYVE"/>
    <property type="match status" value="1"/>
</dbReference>
<dbReference type="Pfam" id="PF01363">
    <property type="entry name" value="FYVE"/>
    <property type="match status" value="1"/>
</dbReference>
<evidence type="ECO:0000259" key="18">
    <source>
        <dbReference type="PROSITE" id="PS51339"/>
    </source>
</evidence>
<dbReference type="Gene3D" id="2.30.29.30">
    <property type="entry name" value="Pleckstrin-homology domain (PH domain)/Phosphotyrosine-binding domain (PTB)"/>
    <property type="match status" value="1"/>
</dbReference>